<proteinExistence type="inferred from homology"/>
<dbReference type="Ensembl" id="ENSACLT00000074935.1">
    <property type="protein sequence ID" value="ENSACLP00000056811.1"/>
    <property type="gene ID" value="ENSACLG00000007975.2"/>
</dbReference>
<comment type="subcellular location">
    <subcellularLocation>
        <location evidence="3">Endoplasmic reticulum membrane</location>
        <topology evidence="3">Multi-pass membrane protein</topology>
    </subcellularLocation>
    <subcellularLocation>
        <location evidence="19">Membrane</location>
        <topology evidence="19">Multi-pass membrane protein</topology>
    </subcellularLocation>
    <subcellularLocation>
        <location evidence="2">Sarcoplasmic reticulum membrane</location>
        <topology evidence="2">Multi-pass membrane protein</topology>
    </subcellularLocation>
</comment>
<dbReference type="SFLD" id="SFLDS00003">
    <property type="entry name" value="Haloacid_Dehalogenase"/>
    <property type="match status" value="1"/>
</dbReference>
<dbReference type="Gene3D" id="2.70.150.10">
    <property type="entry name" value="Calcium-transporting ATPase, cytoplasmic transduction domain A"/>
    <property type="match status" value="1"/>
</dbReference>
<feature type="transmembrane region" description="Helical" evidence="19">
    <location>
        <begin position="60"/>
        <end position="78"/>
    </location>
</feature>
<evidence type="ECO:0000256" key="12">
    <source>
        <dbReference type="ARBA" id="ARBA00022842"/>
    </source>
</evidence>
<dbReference type="InterPro" id="IPR006068">
    <property type="entry name" value="ATPase_P-typ_cation-transptr_C"/>
</dbReference>
<dbReference type="PANTHER" id="PTHR42861">
    <property type="entry name" value="CALCIUM-TRANSPORTING ATPASE"/>
    <property type="match status" value="1"/>
</dbReference>
<dbReference type="SUPFAM" id="SSF81660">
    <property type="entry name" value="Metal cation-transporting ATPase, ATP-binding domain N"/>
    <property type="match status" value="1"/>
</dbReference>
<dbReference type="InterPro" id="IPR001757">
    <property type="entry name" value="P_typ_ATPase"/>
</dbReference>
<keyword evidence="10 19" id="KW-0106">Calcium</keyword>
<dbReference type="Gene3D" id="1.20.1110.10">
    <property type="entry name" value="Calcium-transporting ATPase, transmembrane domain"/>
    <property type="match status" value="1"/>
</dbReference>
<keyword evidence="8 19" id="KW-0812">Transmembrane</keyword>
<comment type="caution">
    <text evidence="19">Lacks conserved residue(s) required for the propagation of feature annotation.</text>
</comment>
<dbReference type="PRINTS" id="PR00119">
    <property type="entry name" value="CATATPASE"/>
</dbReference>
<dbReference type="GO" id="GO:0005524">
    <property type="term" value="F:ATP binding"/>
    <property type="evidence" value="ECO:0007669"/>
    <property type="project" value="UniProtKB-KW"/>
</dbReference>
<dbReference type="InterPro" id="IPR023214">
    <property type="entry name" value="HAD_sf"/>
</dbReference>
<dbReference type="GeneTree" id="ENSGT00940000164922"/>
<dbReference type="FunFam" id="2.70.150.10:FF:000160">
    <property type="entry name" value="Sarcoplasmic/endoplasmic reticulum calcium ATPase 1"/>
    <property type="match status" value="2"/>
</dbReference>
<dbReference type="Proteomes" id="UP000265100">
    <property type="component" value="Chromosome 4"/>
</dbReference>
<dbReference type="Gene3D" id="3.40.1110.10">
    <property type="entry name" value="Calcium-transporting ATPase, cytoplasmic domain N"/>
    <property type="match status" value="1"/>
</dbReference>
<feature type="transmembrane region" description="Helical" evidence="19">
    <location>
        <begin position="745"/>
        <end position="768"/>
    </location>
</feature>
<keyword evidence="13" id="KW-0703">Sarcoplasmic reticulum</keyword>
<evidence type="ECO:0000256" key="4">
    <source>
        <dbReference type="ARBA" id="ARBA00005675"/>
    </source>
</evidence>
<evidence type="ECO:0000256" key="5">
    <source>
        <dbReference type="ARBA" id="ARBA00022448"/>
    </source>
</evidence>
<comment type="similarity">
    <text evidence="4 19">Belongs to the cation transport ATPase (P-type) (TC 3.A.3) family. Type IIA subfamily.</text>
</comment>
<dbReference type="SUPFAM" id="SSF56784">
    <property type="entry name" value="HAD-like"/>
    <property type="match status" value="1"/>
</dbReference>
<keyword evidence="12" id="KW-0460">Magnesium</keyword>
<keyword evidence="15 19" id="KW-1133">Transmembrane helix</keyword>
<evidence type="ECO:0000256" key="11">
    <source>
        <dbReference type="ARBA" id="ARBA00022840"/>
    </source>
</evidence>
<keyword evidence="6" id="KW-0597">Phosphoprotein</keyword>
<dbReference type="InterPro" id="IPR036412">
    <property type="entry name" value="HAD-like_sf"/>
</dbReference>
<dbReference type="SFLD" id="SFLDF00027">
    <property type="entry name" value="p-type_atpase"/>
    <property type="match status" value="1"/>
</dbReference>
<keyword evidence="17 19" id="KW-0472">Membrane</keyword>
<dbReference type="Pfam" id="PF08282">
    <property type="entry name" value="Hydrolase_3"/>
    <property type="match status" value="1"/>
</dbReference>
<dbReference type="NCBIfam" id="TIGR01116">
    <property type="entry name" value="ATPase-IIA1_Ca"/>
    <property type="match status" value="1"/>
</dbReference>
<evidence type="ECO:0000256" key="2">
    <source>
        <dbReference type="ARBA" id="ARBA00004326"/>
    </source>
</evidence>
<dbReference type="FunFam" id="1.20.1110.10:FF:000065">
    <property type="entry name" value="Sarcoplasmic/endoplasmic reticulum calcium ATPase 1"/>
    <property type="match status" value="4"/>
</dbReference>
<sequence length="986" mass="108789">MENAHTKESEDVLAYFGVTEDTGLSPEQVKKSLEKYGYNELPAEEGKSIWELVVEQFEDLLVRILLLAACISFVLAWFEEGEETVTAFVEPFVILLILIANAVVGVWQERNAESAIEALKEYEPEMGKVYRADRKSVQRIKAREIVPGDVVEVSVGDKVPADIRIISIKSTTLRVDQSILTGESVSVIKHTDPVPDPRAVNQDKKNMLFSGTNIAAGKAIGIAVATGVSTEIGKIRDQMAATEQEKTPLQQKLDEFGEQLSKVISLICVAVWIINIGHFNDPVHGGSWIRGAIYYFKIAVALAVAAIPEGLPAVITTCLALGTRRMAKKNAIVRSLPSVETLGCTSVICSDKTGTLTTNQMCVTKMFVIDRVEGDSVSLCQFDISETESARDCHKRPKNQTKLTSCVSFDQNKEWCGIYEKVGEATETALCCLVEKMNVFNTEVRSLSKVERANACCSVIKHLMRKEFTLEFSRDRKSMSVYCCPAKSAKAPVGNKMFVKGAPEGVIDRCTYVRVGTNRVPLTGPVKDHIMSVIKEWGTGRDTLRCLALATCDTPLRKEEMNLEDSTKFADYETDLTFVGCVGMLDPPRKEVMSSIELCRAAGIRVIMITGDNKGTAVAICRRIGIFTEDEDVTGKAFTGREFDDLAPYDQKKAVRKACCFARVEPAHKSKIVEFLQGFDEITAMTGDGVNDAPALKKAEIGIAMGSGTAVAKSASEMVLADDNFSSIVSAVEEGRAIYNNMKQFIRYLISSNVGEVVCIFLTAALGLPEALIPVQLLWVNLVTDGLPATALGFNPPDLDIMGKPPRSPKEPLISGWLFFRYLAIGVEFFKDLSEDNEDFDGVHCEVFESAPPMTMALSVLVTIEMCNALNSLSENQSLVRMPPWSNVWLVAAMSLSMSLHFMIIYIDPLPMIFKLTHLNVEQWMIVLKLSIPVILLDELLKFVARTYLDGKTCLTNAVPFFCLLYTQGNKYLEIFMIHDPGNAQY</sequence>
<keyword evidence="7 19" id="KW-0109">Calcium transport</keyword>
<protein>
    <recommendedName>
        <fullName evidence="19">Calcium-transporting ATPase</fullName>
        <ecNumber evidence="19">7.2.2.10</ecNumber>
    </recommendedName>
</protein>
<evidence type="ECO:0000256" key="6">
    <source>
        <dbReference type="ARBA" id="ARBA00022553"/>
    </source>
</evidence>
<evidence type="ECO:0000256" key="13">
    <source>
        <dbReference type="ARBA" id="ARBA00022951"/>
    </source>
</evidence>
<reference evidence="21" key="1">
    <citation type="submission" date="2018-05" db="EMBL/GenBank/DDBJ databases">
        <authorList>
            <person name="Datahose"/>
        </authorList>
    </citation>
    <scope>NUCLEOTIDE SEQUENCE</scope>
</reference>
<evidence type="ECO:0000256" key="1">
    <source>
        <dbReference type="ARBA" id="ARBA00001946"/>
    </source>
</evidence>
<dbReference type="Pfam" id="PF00689">
    <property type="entry name" value="Cation_ATPase_C"/>
    <property type="match status" value="1"/>
</dbReference>
<keyword evidence="16 19" id="KW-0406">Ion transport</keyword>
<gene>
    <name evidence="21" type="primary">ATP2A1</name>
</gene>
<dbReference type="SUPFAM" id="SSF81653">
    <property type="entry name" value="Calcium ATPase, transduction domain A"/>
    <property type="match status" value="1"/>
</dbReference>
<evidence type="ECO:0000256" key="18">
    <source>
        <dbReference type="ARBA" id="ARBA00047282"/>
    </source>
</evidence>
<dbReference type="InterPro" id="IPR023298">
    <property type="entry name" value="ATPase_P-typ_TM_dom_sf"/>
</dbReference>
<feature type="transmembrane region" description="Helical" evidence="19">
    <location>
        <begin position="292"/>
        <end position="321"/>
    </location>
</feature>
<dbReference type="InterPro" id="IPR059000">
    <property type="entry name" value="ATPase_P-type_domA"/>
</dbReference>
<reference evidence="21" key="2">
    <citation type="submission" date="2025-08" db="UniProtKB">
        <authorList>
            <consortium name="Ensembl"/>
        </authorList>
    </citation>
    <scope>IDENTIFICATION</scope>
</reference>
<dbReference type="Pfam" id="PF13246">
    <property type="entry name" value="Cation_ATPase"/>
    <property type="match status" value="1"/>
</dbReference>
<dbReference type="InterPro" id="IPR004014">
    <property type="entry name" value="ATPase_P-typ_cation-transptr_N"/>
</dbReference>
<dbReference type="Gene3D" id="3.40.50.1000">
    <property type="entry name" value="HAD superfamily/HAD-like"/>
    <property type="match status" value="1"/>
</dbReference>
<feature type="transmembrane region" description="Helical" evidence="19">
    <location>
        <begin position="260"/>
        <end position="280"/>
    </location>
</feature>
<dbReference type="EC" id="7.2.2.10" evidence="19"/>
<feature type="domain" description="Cation-transporting P-type ATPase N-terminal" evidence="20">
    <location>
        <begin position="3"/>
        <end position="77"/>
    </location>
</feature>
<dbReference type="InterPro" id="IPR005782">
    <property type="entry name" value="P-type_ATPase_IIA"/>
</dbReference>
<keyword evidence="11 19" id="KW-0067">ATP-binding</keyword>
<dbReference type="GO" id="GO:0016887">
    <property type="term" value="F:ATP hydrolysis activity"/>
    <property type="evidence" value="ECO:0007669"/>
    <property type="project" value="InterPro"/>
</dbReference>
<evidence type="ECO:0000256" key="19">
    <source>
        <dbReference type="RuleBase" id="RU361146"/>
    </source>
</evidence>
<dbReference type="SFLD" id="SFLDG00002">
    <property type="entry name" value="C1.7:_P-type_atpase_like"/>
    <property type="match status" value="1"/>
</dbReference>
<name>A0AAX7TTD2_ASTCA</name>
<dbReference type="Pfam" id="PF00690">
    <property type="entry name" value="Cation_ATPase_N"/>
    <property type="match status" value="1"/>
</dbReference>
<evidence type="ECO:0000256" key="8">
    <source>
        <dbReference type="ARBA" id="ARBA00022692"/>
    </source>
</evidence>
<dbReference type="FunFam" id="3.40.1110.10:FF:000003">
    <property type="entry name" value="Calcium-transporting ATPase"/>
    <property type="match status" value="1"/>
</dbReference>
<evidence type="ECO:0000313" key="22">
    <source>
        <dbReference type="Proteomes" id="UP000265100"/>
    </source>
</evidence>
<dbReference type="PROSITE" id="PS00154">
    <property type="entry name" value="ATPASE_E1_E2"/>
    <property type="match status" value="1"/>
</dbReference>
<evidence type="ECO:0000313" key="21">
    <source>
        <dbReference type="Ensembl" id="ENSACLP00000056811.1"/>
    </source>
</evidence>
<dbReference type="AlphaFoldDB" id="A0AAX7TTD2"/>
<keyword evidence="5 19" id="KW-0813">Transport</keyword>
<evidence type="ECO:0000256" key="17">
    <source>
        <dbReference type="ARBA" id="ARBA00023136"/>
    </source>
</evidence>
<dbReference type="InterPro" id="IPR008250">
    <property type="entry name" value="ATPase_P-typ_transduc_dom_A_sf"/>
</dbReference>
<evidence type="ECO:0000256" key="10">
    <source>
        <dbReference type="ARBA" id="ARBA00022837"/>
    </source>
</evidence>
<evidence type="ECO:0000256" key="3">
    <source>
        <dbReference type="ARBA" id="ARBA00004477"/>
    </source>
</evidence>
<reference evidence="21" key="3">
    <citation type="submission" date="2025-09" db="UniProtKB">
        <authorList>
            <consortium name="Ensembl"/>
        </authorList>
    </citation>
    <scope>IDENTIFICATION</scope>
</reference>
<dbReference type="NCBIfam" id="TIGR01494">
    <property type="entry name" value="ATPase_P-type"/>
    <property type="match status" value="2"/>
</dbReference>
<accession>A0AAX7TTD2</accession>
<dbReference type="SMART" id="SM00831">
    <property type="entry name" value="Cation_ATPase_N"/>
    <property type="match status" value="1"/>
</dbReference>
<organism evidence="21 22">
    <name type="scientific">Astatotilapia calliptera</name>
    <name type="common">Eastern happy</name>
    <name type="synonym">Chromis callipterus</name>
    <dbReference type="NCBI Taxonomy" id="8154"/>
    <lineage>
        <taxon>Eukaryota</taxon>
        <taxon>Metazoa</taxon>
        <taxon>Chordata</taxon>
        <taxon>Craniata</taxon>
        <taxon>Vertebrata</taxon>
        <taxon>Euteleostomi</taxon>
        <taxon>Actinopterygii</taxon>
        <taxon>Neopterygii</taxon>
        <taxon>Teleostei</taxon>
        <taxon>Neoteleostei</taxon>
        <taxon>Acanthomorphata</taxon>
        <taxon>Ovalentaria</taxon>
        <taxon>Cichlomorphae</taxon>
        <taxon>Cichliformes</taxon>
        <taxon>Cichlidae</taxon>
        <taxon>African cichlids</taxon>
        <taxon>Pseudocrenilabrinae</taxon>
        <taxon>Haplochromini</taxon>
        <taxon>Astatotilapia</taxon>
    </lineage>
</organism>
<keyword evidence="14" id="KW-1278">Translocase</keyword>
<dbReference type="GO" id="GO:0005388">
    <property type="term" value="F:P-type calcium transporter activity"/>
    <property type="evidence" value="ECO:0007669"/>
    <property type="project" value="UniProtKB-EC"/>
</dbReference>
<comment type="catalytic activity">
    <reaction evidence="18">
        <text>Ca(2+)(in) + ATP + H2O = Ca(2+)(out) + ADP + phosphate + H(+)</text>
        <dbReference type="Rhea" id="RHEA:18105"/>
        <dbReference type="ChEBI" id="CHEBI:15377"/>
        <dbReference type="ChEBI" id="CHEBI:15378"/>
        <dbReference type="ChEBI" id="CHEBI:29108"/>
        <dbReference type="ChEBI" id="CHEBI:30616"/>
        <dbReference type="ChEBI" id="CHEBI:43474"/>
        <dbReference type="ChEBI" id="CHEBI:456216"/>
        <dbReference type="EC" id="7.2.2.10"/>
    </reaction>
    <physiologicalReaction direction="left-to-right" evidence="18">
        <dbReference type="Rhea" id="RHEA:18106"/>
    </physiologicalReaction>
</comment>
<dbReference type="InterPro" id="IPR023299">
    <property type="entry name" value="ATPase_P-typ_cyto_dom_N"/>
</dbReference>
<evidence type="ECO:0000259" key="20">
    <source>
        <dbReference type="SMART" id="SM00831"/>
    </source>
</evidence>
<evidence type="ECO:0000256" key="7">
    <source>
        <dbReference type="ARBA" id="ARBA00022568"/>
    </source>
</evidence>
<evidence type="ECO:0000256" key="16">
    <source>
        <dbReference type="ARBA" id="ARBA00023065"/>
    </source>
</evidence>
<dbReference type="GO" id="GO:0033017">
    <property type="term" value="C:sarcoplasmic reticulum membrane"/>
    <property type="evidence" value="ECO:0007669"/>
    <property type="project" value="UniProtKB-SubCell"/>
</dbReference>
<comment type="cofactor">
    <cofactor evidence="1">
        <name>Mg(2+)</name>
        <dbReference type="ChEBI" id="CHEBI:18420"/>
    </cofactor>
</comment>
<dbReference type="InterPro" id="IPR044492">
    <property type="entry name" value="P_typ_ATPase_HD_dom"/>
</dbReference>
<comment type="function">
    <text evidence="19">Catalyzes the hydrolysis of ATP coupled with the transport of calcium.</text>
</comment>
<evidence type="ECO:0000256" key="9">
    <source>
        <dbReference type="ARBA" id="ARBA00022741"/>
    </source>
</evidence>
<keyword evidence="9 19" id="KW-0547">Nucleotide-binding</keyword>
<evidence type="ECO:0000256" key="14">
    <source>
        <dbReference type="ARBA" id="ARBA00022967"/>
    </source>
</evidence>
<evidence type="ECO:0000256" key="15">
    <source>
        <dbReference type="ARBA" id="ARBA00022989"/>
    </source>
</evidence>
<dbReference type="CDD" id="cd02083">
    <property type="entry name" value="P-type_ATPase_SERCA"/>
    <property type="match status" value="1"/>
</dbReference>
<dbReference type="Pfam" id="PF00122">
    <property type="entry name" value="E1-E2_ATPase"/>
    <property type="match status" value="1"/>
</dbReference>
<feature type="transmembrane region" description="Helical" evidence="19">
    <location>
        <begin position="84"/>
        <end position="107"/>
    </location>
</feature>
<dbReference type="SUPFAM" id="SSF81665">
    <property type="entry name" value="Calcium ATPase, transmembrane domain M"/>
    <property type="match status" value="1"/>
</dbReference>
<feature type="transmembrane region" description="Helical" evidence="19">
    <location>
        <begin position="888"/>
        <end position="907"/>
    </location>
</feature>
<keyword evidence="22" id="KW-1185">Reference proteome</keyword>
<dbReference type="FunFam" id="3.40.50.1000:FF:000005">
    <property type="entry name" value="Calcium-transporting ATPase 1"/>
    <property type="match status" value="1"/>
</dbReference>
<dbReference type="InterPro" id="IPR018303">
    <property type="entry name" value="ATPase_P-typ_P_site"/>
</dbReference>